<proteinExistence type="predicted"/>
<protein>
    <submittedName>
        <fullName evidence="1">Uncharacterized protein</fullName>
    </submittedName>
</protein>
<dbReference type="AlphaFoldDB" id="A0A3N0WTY6"/>
<sequence length="72" mass="8689">MARKNPRNPQNLRAIFYKQKFSAIPAFFSILAFRNSRAFVAIPTRGIQLYHRKISRFKRSFFTFFEKMLQQN</sequence>
<dbReference type="Proteomes" id="UP000270224">
    <property type="component" value="Unassembled WGS sequence"/>
</dbReference>
<organism evidence="1 2">
    <name type="scientific">Kaistella daneshvariae</name>
    <dbReference type="NCBI Taxonomy" id="2487074"/>
    <lineage>
        <taxon>Bacteria</taxon>
        <taxon>Pseudomonadati</taxon>
        <taxon>Bacteroidota</taxon>
        <taxon>Flavobacteriia</taxon>
        <taxon>Flavobacteriales</taxon>
        <taxon>Weeksellaceae</taxon>
        <taxon>Chryseobacterium group</taxon>
        <taxon>Kaistella</taxon>
    </lineage>
</organism>
<comment type="caution">
    <text evidence="1">The sequence shown here is derived from an EMBL/GenBank/DDBJ whole genome shotgun (WGS) entry which is preliminary data.</text>
</comment>
<accession>A0A3N0WTY6</accession>
<reference evidence="2" key="1">
    <citation type="submission" date="2018-11" db="EMBL/GenBank/DDBJ databases">
        <title>Proposal to divide the Flavobacteriaceae and reorganize its genera based on Amino Acid Identity values calculated from whole genome sequences.</title>
        <authorList>
            <person name="Nicholson A.C."/>
            <person name="Gulvik C.A."/>
            <person name="Whitney A.M."/>
            <person name="Humrighouse B.W."/>
            <person name="Bell M."/>
            <person name="Holmes B."/>
            <person name="Steigerwalt A."/>
            <person name="Villarma A."/>
            <person name="Sheth M."/>
            <person name="Batra D."/>
            <person name="Pryor J."/>
            <person name="Bernardet J.-F."/>
            <person name="Hugo C."/>
            <person name="Kampfer P."/>
            <person name="Newman J."/>
            <person name="Mcquiston J.R."/>
        </authorList>
    </citation>
    <scope>NUCLEOTIDE SEQUENCE [LARGE SCALE GENOMIC DNA]</scope>
    <source>
        <strain evidence="2">H3056</strain>
    </source>
</reference>
<evidence type="ECO:0000313" key="1">
    <source>
        <dbReference type="EMBL" id="ROI08211.1"/>
    </source>
</evidence>
<evidence type="ECO:0000313" key="2">
    <source>
        <dbReference type="Proteomes" id="UP000270224"/>
    </source>
</evidence>
<name>A0A3N0WTY6_9FLAO</name>
<dbReference type="EMBL" id="RJUG01000004">
    <property type="protein sequence ID" value="ROI08211.1"/>
    <property type="molecule type" value="Genomic_DNA"/>
</dbReference>
<reference evidence="2" key="2">
    <citation type="submission" date="2018-11" db="EMBL/GenBank/DDBJ databases">
        <title>Proposal to divide the Flavobacteriaceae and reorganize its genera based on Amino Acid Identity values calculated from whole genome sequences.</title>
        <authorList>
            <person name="Nicholson A.C."/>
            <person name="Gulvik C.A."/>
            <person name="Whitney A.M."/>
            <person name="Humrighouse B.W."/>
            <person name="Bell M."/>
            <person name="Holmens B."/>
            <person name="Steigerwalt A."/>
            <person name="Villarma A."/>
            <person name="Sheth M."/>
            <person name="Batra D."/>
            <person name="Pryor J."/>
            <person name="Bernardet J.-F."/>
            <person name="Hugo C."/>
            <person name="Kampfer P."/>
            <person name="Newman J."/>
            <person name="Mcquiston J.R."/>
        </authorList>
    </citation>
    <scope>NUCLEOTIDE SEQUENCE [LARGE SCALE GENOMIC DNA]</scope>
    <source>
        <strain evidence="2">H3056</strain>
    </source>
</reference>
<gene>
    <name evidence="1" type="ORF">EGI11_11255</name>
</gene>